<organism evidence="2 3">
    <name type="scientific">Ricinus communis</name>
    <name type="common">Castor bean</name>
    <dbReference type="NCBI Taxonomy" id="3988"/>
    <lineage>
        <taxon>Eukaryota</taxon>
        <taxon>Viridiplantae</taxon>
        <taxon>Streptophyta</taxon>
        <taxon>Embryophyta</taxon>
        <taxon>Tracheophyta</taxon>
        <taxon>Spermatophyta</taxon>
        <taxon>Magnoliopsida</taxon>
        <taxon>eudicotyledons</taxon>
        <taxon>Gunneridae</taxon>
        <taxon>Pentapetalae</taxon>
        <taxon>rosids</taxon>
        <taxon>fabids</taxon>
        <taxon>Malpighiales</taxon>
        <taxon>Euphorbiaceae</taxon>
        <taxon>Acalyphoideae</taxon>
        <taxon>Acalypheae</taxon>
        <taxon>Ricinus</taxon>
    </lineage>
</organism>
<evidence type="ECO:0000313" key="3">
    <source>
        <dbReference type="Proteomes" id="UP000008311"/>
    </source>
</evidence>
<dbReference type="AlphaFoldDB" id="B9SNJ7"/>
<feature type="region of interest" description="Disordered" evidence="1">
    <location>
        <begin position="1"/>
        <end position="62"/>
    </location>
</feature>
<evidence type="ECO:0000256" key="1">
    <source>
        <dbReference type="SAM" id="MobiDB-lite"/>
    </source>
</evidence>
<dbReference type="EMBL" id="EQ974046">
    <property type="protein sequence ID" value="EEF34818.1"/>
    <property type="molecule type" value="Genomic_DNA"/>
</dbReference>
<reference evidence="3" key="1">
    <citation type="journal article" date="2010" name="Nat. Biotechnol.">
        <title>Draft genome sequence of the oilseed species Ricinus communis.</title>
        <authorList>
            <person name="Chan A.P."/>
            <person name="Crabtree J."/>
            <person name="Zhao Q."/>
            <person name="Lorenzi H."/>
            <person name="Orvis J."/>
            <person name="Puiu D."/>
            <person name="Melake-Berhan A."/>
            <person name="Jones K.M."/>
            <person name="Redman J."/>
            <person name="Chen G."/>
            <person name="Cahoon E.B."/>
            <person name="Gedil M."/>
            <person name="Stanke M."/>
            <person name="Haas B.J."/>
            <person name="Wortman J.R."/>
            <person name="Fraser-Liggett C.M."/>
            <person name="Ravel J."/>
            <person name="Rabinowicz P.D."/>
        </authorList>
    </citation>
    <scope>NUCLEOTIDE SEQUENCE [LARGE SCALE GENOMIC DNA]</scope>
    <source>
        <strain evidence="3">cv. Hale</strain>
    </source>
</reference>
<protein>
    <submittedName>
        <fullName evidence="2">Uncharacterized protein</fullName>
    </submittedName>
</protein>
<proteinExistence type="predicted"/>
<evidence type="ECO:0000313" key="2">
    <source>
        <dbReference type="EMBL" id="EEF34818.1"/>
    </source>
</evidence>
<feature type="compositionally biased region" description="Basic residues" evidence="1">
    <location>
        <begin position="8"/>
        <end position="19"/>
    </location>
</feature>
<gene>
    <name evidence="2" type="ORF">RCOM_0737770</name>
</gene>
<accession>B9SNJ7</accession>
<sequence length="62" mass="6896">MQEQGTSARRRPSAKRRAGRAADIHEHATFFHEQGRCSTNSTPRGHDTSAKSQEARLDSFLG</sequence>
<dbReference type="InParanoid" id="B9SNJ7"/>
<feature type="compositionally biased region" description="Basic and acidic residues" evidence="1">
    <location>
        <begin position="44"/>
        <end position="62"/>
    </location>
</feature>
<name>B9SNJ7_RICCO</name>
<keyword evidence="3" id="KW-1185">Reference proteome</keyword>
<dbReference type="Proteomes" id="UP000008311">
    <property type="component" value="Unassembled WGS sequence"/>
</dbReference>
<feature type="compositionally biased region" description="Basic and acidic residues" evidence="1">
    <location>
        <begin position="20"/>
        <end position="35"/>
    </location>
</feature>